<dbReference type="InterPro" id="IPR038717">
    <property type="entry name" value="Tc1-like_DDE_dom"/>
</dbReference>
<dbReference type="AlphaFoldDB" id="A0A174S0H1"/>
<sequence length="213" mass="24701">MADILDIYEMPYNPEVPVVCMDEKPYQLLGETREPLPMRPGDTQKTDSEYVRKGLCSIFVFVEPLGGVRHVSVREHRTAVDWAEEIRYLVDVSYPDRDKIILVMDNLNTHALSSLYKTFPAPEARRIAKKLEIHYTPKHGSWLDIAEIELNVMTRQCLSRRIADIVLLRQELAAWEGNRNEHTACIQWQFTTDNARTKLVSLYPKFDVVVKNN</sequence>
<evidence type="ECO:0000259" key="1">
    <source>
        <dbReference type="Pfam" id="PF13358"/>
    </source>
</evidence>
<evidence type="ECO:0000313" key="2">
    <source>
        <dbReference type="EMBL" id="CUP89417.1"/>
    </source>
</evidence>
<name>A0A174S0H1_9FIRM</name>
<accession>A0A174S0H1</accession>
<dbReference type="EMBL" id="CZAW01000041">
    <property type="protein sequence ID" value="CUP89417.1"/>
    <property type="molecule type" value="Genomic_DNA"/>
</dbReference>
<gene>
    <name evidence="2" type="ORF">ERS852523_03180</name>
</gene>
<organism evidence="2 3">
    <name type="scientific">Blautia wexlerae</name>
    <dbReference type="NCBI Taxonomy" id="418240"/>
    <lineage>
        <taxon>Bacteria</taxon>
        <taxon>Bacillati</taxon>
        <taxon>Bacillota</taxon>
        <taxon>Clostridia</taxon>
        <taxon>Lachnospirales</taxon>
        <taxon>Lachnospiraceae</taxon>
        <taxon>Blautia</taxon>
    </lineage>
</organism>
<dbReference type="InterPro" id="IPR047655">
    <property type="entry name" value="Transpos_IS630-like"/>
</dbReference>
<proteinExistence type="predicted"/>
<dbReference type="Proteomes" id="UP000095712">
    <property type="component" value="Unassembled WGS sequence"/>
</dbReference>
<evidence type="ECO:0000313" key="3">
    <source>
        <dbReference type="Proteomes" id="UP000095712"/>
    </source>
</evidence>
<reference evidence="2 3" key="1">
    <citation type="submission" date="2015-09" db="EMBL/GenBank/DDBJ databases">
        <authorList>
            <consortium name="Pathogen Informatics"/>
        </authorList>
    </citation>
    <scope>NUCLEOTIDE SEQUENCE [LARGE SCALE GENOMIC DNA]</scope>
    <source>
        <strain evidence="2 3">2789STDY5834911</strain>
    </source>
</reference>
<dbReference type="Pfam" id="PF13358">
    <property type="entry name" value="DDE_3"/>
    <property type="match status" value="1"/>
</dbReference>
<protein>
    <recommendedName>
        <fullName evidence="1">Tc1-like transposase DDE domain-containing protein</fullName>
    </recommendedName>
</protein>
<feature type="domain" description="Tc1-like transposase DDE" evidence="1">
    <location>
        <begin position="17"/>
        <end position="164"/>
    </location>
</feature>
<dbReference type="NCBIfam" id="NF033545">
    <property type="entry name" value="transpos_IS630"/>
    <property type="match status" value="1"/>
</dbReference>